<proteinExistence type="predicted"/>
<dbReference type="AlphaFoldDB" id="A0A915E012"/>
<dbReference type="InterPro" id="IPR003961">
    <property type="entry name" value="FN3_dom"/>
</dbReference>
<dbReference type="InterPro" id="IPR013783">
    <property type="entry name" value="Ig-like_fold"/>
</dbReference>
<dbReference type="CDD" id="cd00063">
    <property type="entry name" value="FN3"/>
    <property type="match status" value="1"/>
</dbReference>
<accession>A0A915E012</accession>
<dbReference type="InterPro" id="IPR036116">
    <property type="entry name" value="FN3_sf"/>
</dbReference>
<evidence type="ECO:0000313" key="3">
    <source>
        <dbReference type="WBParaSite" id="jg25494"/>
    </source>
</evidence>
<sequence>MTDPKAPTRNPNGVRVEGSQPDNLIVYWNAMPREEWNREDFSYQVQYRPKDDSEWKSIQVDDPFAEKLTIDLGDRHPWEPYEVQVRAKNKLGESLVAPETDITATTADFFWDAVDPSKVQGNFTGYKITYWFDDDETQLEEEVDFKEARQKRHYSRSLVRRHLSSNSALNRKSVIFAPTATSGTIAGLKPNSLNYAIISVLNGQNEGALQNPSHLGLRKEYRPKCVVYRPIHEQ</sequence>
<dbReference type="SUPFAM" id="SSF49265">
    <property type="entry name" value="Fibronectin type III"/>
    <property type="match status" value="2"/>
</dbReference>
<dbReference type="WBParaSite" id="jg25494">
    <property type="protein sequence ID" value="jg25494"/>
    <property type="gene ID" value="jg25494"/>
</dbReference>
<dbReference type="Proteomes" id="UP000887574">
    <property type="component" value="Unplaced"/>
</dbReference>
<reference evidence="3" key="1">
    <citation type="submission" date="2022-11" db="UniProtKB">
        <authorList>
            <consortium name="WormBaseParasite"/>
        </authorList>
    </citation>
    <scope>IDENTIFICATION</scope>
</reference>
<organism evidence="2 3">
    <name type="scientific">Ditylenchus dipsaci</name>
    <dbReference type="NCBI Taxonomy" id="166011"/>
    <lineage>
        <taxon>Eukaryota</taxon>
        <taxon>Metazoa</taxon>
        <taxon>Ecdysozoa</taxon>
        <taxon>Nematoda</taxon>
        <taxon>Chromadorea</taxon>
        <taxon>Rhabditida</taxon>
        <taxon>Tylenchina</taxon>
        <taxon>Tylenchomorpha</taxon>
        <taxon>Sphaerularioidea</taxon>
        <taxon>Anguinidae</taxon>
        <taxon>Anguininae</taxon>
        <taxon>Ditylenchus</taxon>
    </lineage>
</organism>
<dbReference type="SMART" id="SM00060">
    <property type="entry name" value="FN3"/>
    <property type="match status" value="2"/>
</dbReference>
<evidence type="ECO:0000259" key="1">
    <source>
        <dbReference type="PROSITE" id="PS50853"/>
    </source>
</evidence>
<dbReference type="Gene3D" id="2.60.40.10">
    <property type="entry name" value="Immunoglobulins"/>
    <property type="match status" value="2"/>
</dbReference>
<dbReference type="PROSITE" id="PS50853">
    <property type="entry name" value="FN3"/>
    <property type="match status" value="1"/>
</dbReference>
<name>A0A915E012_9BILA</name>
<feature type="domain" description="Fibronectin type-III" evidence="1">
    <location>
        <begin position="10"/>
        <end position="109"/>
    </location>
</feature>
<dbReference type="FunFam" id="2.60.40.10:FF:000035">
    <property type="entry name" value="Contactin 1"/>
    <property type="match status" value="1"/>
</dbReference>
<dbReference type="Pfam" id="PF00041">
    <property type="entry name" value="fn3"/>
    <property type="match status" value="1"/>
</dbReference>
<keyword evidence="2" id="KW-1185">Reference proteome</keyword>
<protein>
    <submittedName>
        <fullName evidence="3">Fibronectin type-III domain-containing protein</fullName>
    </submittedName>
</protein>
<evidence type="ECO:0000313" key="2">
    <source>
        <dbReference type="Proteomes" id="UP000887574"/>
    </source>
</evidence>